<dbReference type="Proteomes" id="UP000199598">
    <property type="component" value="Unassembled WGS sequence"/>
</dbReference>
<comment type="caution">
    <text evidence="8">The sequence shown here is derived from an EMBL/GenBank/DDBJ whole genome shotgun (WGS) entry which is preliminary data.</text>
</comment>
<dbReference type="PANTHER" id="PTHR43756">
    <property type="entry name" value="CHOLINE MONOOXYGENASE, CHLOROPLASTIC"/>
    <property type="match status" value="1"/>
</dbReference>
<dbReference type="InterPro" id="IPR017941">
    <property type="entry name" value="Rieske_2Fe-2S"/>
</dbReference>
<keyword evidence="3" id="KW-0479">Metal-binding</keyword>
<dbReference type="Pfam" id="PF00848">
    <property type="entry name" value="Ring_hydroxyl_A"/>
    <property type="match status" value="1"/>
</dbReference>
<dbReference type="SUPFAM" id="SSF50022">
    <property type="entry name" value="ISP domain"/>
    <property type="match status" value="1"/>
</dbReference>
<comment type="cofactor">
    <cofactor evidence="1">
        <name>Fe cation</name>
        <dbReference type="ChEBI" id="CHEBI:24875"/>
    </cofactor>
</comment>
<organism evidence="8 9">
    <name type="scientific">Pseudovibrio ascidiaceicola</name>
    <dbReference type="NCBI Taxonomy" id="285279"/>
    <lineage>
        <taxon>Bacteria</taxon>
        <taxon>Pseudomonadati</taxon>
        <taxon>Pseudomonadota</taxon>
        <taxon>Alphaproteobacteria</taxon>
        <taxon>Hyphomicrobiales</taxon>
        <taxon>Stappiaceae</taxon>
        <taxon>Pseudovibrio</taxon>
    </lineage>
</organism>
<protein>
    <submittedName>
        <fullName evidence="8">Phenylpropionate dioxygenase, large terminal subunit</fullName>
    </submittedName>
</protein>
<dbReference type="PROSITE" id="PS51296">
    <property type="entry name" value="RIESKE"/>
    <property type="match status" value="1"/>
</dbReference>
<accession>A0A1I4DLK3</accession>
<evidence type="ECO:0000313" key="9">
    <source>
        <dbReference type="Proteomes" id="UP000199598"/>
    </source>
</evidence>
<dbReference type="InterPro" id="IPR015879">
    <property type="entry name" value="Ring_hydroxy_dOase_asu_C_dom"/>
</dbReference>
<dbReference type="SUPFAM" id="SSF55961">
    <property type="entry name" value="Bet v1-like"/>
    <property type="match status" value="1"/>
</dbReference>
<keyword evidence="9" id="KW-1185">Reference proteome</keyword>
<evidence type="ECO:0000256" key="4">
    <source>
        <dbReference type="ARBA" id="ARBA00023002"/>
    </source>
</evidence>
<evidence type="ECO:0000256" key="2">
    <source>
        <dbReference type="ARBA" id="ARBA00022714"/>
    </source>
</evidence>
<dbReference type="Pfam" id="PF00355">
    <property type="entry name" value="Rieske"/>
    <property type="match status" value="1"/>
</dbReference>
<sequence length="386" mass="43609">MTRDEEIGLIAELLGLDAKNEKFLDEKVTLSPVERYSCPDRFAQEMAALFRGKPVAAAQSTELSKANAFLSRSVSGLPVLLTRNAEGEAHAFLNVCRHRGAKLVREETGCKQRFSCPYHAWTWSNQGNLVAVPQEQQGFPDLDRSQYGLRELPVLEAHGFIWVIADPEIRNAGEIQQCLAPLSDDLSWLGLADHRIAVEETFEIAANWKTLLEGGIEAYHFRVAHRKTIGPYFPDNLSSYQMLGGNMRSVLPRITLFELRDKPQDEWSIREHANIIYSVLPGTQLLVQQDHVVWVHCEPLAVNRTRVRLATLVPNSMPQTDEMQKHWVRNQAITSTTLKEDFELGEEIQQGFTSGANTHLTFGRFEGALDRFNQVLEDAMKVTEEA</sequence>
<keyword evidence="5" id="KW-0408">Iron</keyword>
<evidence type="ECO:0000256" key="5">
    <source>
        <dbReference type="ARBA" id="ARBA00023004"/>
    </source>
</evidence>
<evidence type="ECO:0000256" key="1">
    <source>
        <dbReference type="ARBA" id="ARBA00001962"/>
    </source>
</evidence>
<keyword evidence="4" id="KW-0560">Oxidoreductase</keyword>
<evidence type="ECO:0000259" key="7">
    <source>
        <dbReference type="PROSITE" id="PS51296"/>
    </source>
</evidence>
<dbReference type="PRINTS" id="PR00090">
    <property type="entry name" value="RNGDIOXGNASE"/>
</dbReference>
<dbReference type="InterPro" id="IPR036922">
    <property type="entry name" value="Rieske_2Fe-2S_sf"/>
</dbReference>
<feature type="domain" description="Rieske" evidence="7">
    <location>
        <begin position="52"/>
        <end position="163"/>
    </location>
</feature>
<keyword evidence="8" id="KW-0223">Dioxygenase</keyword>
<dbReference type="Gene3D" id="3.90.380.10">
    <property type="entry name" value="Naphthalene 1,2-dioxygenase Alpha Subunit, Chain A, domain 1"/>
    <property type="match status" value="2"/>
</dbReference>
<dbReference type="CDD" id="cd08887">
    <property type="entry name" value="RHO_alpha_C_3"/>
    <property type="match status" value="1"/>
</dbReference>
<reference evidence="8 9" key="1">
    <citation type="submission" date="2016-10" db="EMBL/GenBank/DDBJ databases">
        <authorList>
            <person name="Varghese N."/>
            <person name="Submissions S."/>
        </authorList>
    </citation>
    <scope>NUCLEOTIDE SEQUENCE [LARGE SCALE GENOMIC DNA]</scope>
    <source>
        <strain evidence="8 9">DSM 16392</strain>
    </source>
</reference>
<evidence type="ECO:0000256" key="3">
    <source>
        <dbReference type="ARBA" id="ARBA00022723"/>
    </source>
</evidence>
<dbReference type="InterPro" id="IPR001663">
    <property type="entry name" value="Rng_hydr_dOase-A"/>
</dbReference>
<dbReference type="CDD" id="cd03469">
    <property type="entry name" value="Rieske_RO_Alpha_N"/>
    <property type="match status" value="1"/>
</dbReference>
<evidence type="ECO:0000256" key="6">
    <source>
        <dbReference type="ARBA" id="ARBA00023014"/>
    </source>
</evidence>
<dbReference type="RefSeq" id="WP_093522267.1">
    <property type="nucleotide sequence ID" value="NZ_FOSK01000012.1"/>
</dbReference>
<dbReference type="GO" id="GO:0051213">
    <property type="term" value="F:dioxygenase activity"/>
    <property type="evidence" value="ECO:0007669"/>
    <property type="project" value="UniProtKB-KW"/>
</dbReference>
<proteinExistence type="predicted"/>
<name>A0A1I4DLK3_9HYPH</name>
<dbReference type="EMBL" id="FOSK01000012">
    <property type="protein sequence ID" value="SFK94145.1"/>
    <property type="molecule type" value="Genomic_DNA"/>
</dbReference>
<keyword evidence="2" id="KW-0001">2Fe-2S</keyword>
<gene>
    <name evidence="8" type="ORF">SAMN04488518_11237</name>
</gene>
<dbReference type="Gene3D" id="2.102.10.10">
    <property type="entry name" value="Rieske [2Fe-2S] iron-sulphur domain"/>
    <property type="match status" value="1"/>
</dbReference>
<dbReference type="PANTHER" id="PTHR43756:SF5">
    <property type="entry name" value="CHOLINE MONOOXYGENASE, CHLOROPLASTIC"/>
    <property type="match status" value="1"/>
</dbReference>
<evidence type="ECO:0000313" key="8">
    <source>
        <dbReference type="EMBL" id="SFK94145.1"/>
    </source>
</evidence>
<keyword evidence="6" id="KW-0411">Iron-sulfur</keyword>